<sequence length="434" mass="49032">MPEQIVSDNGPQITSAEFGQFMKNNAIRHYKSAPYHPATNGLAERFVQTFKRSIKSMKHDSMSLNKKIANFLLQYRNTPHTTTNESPAKLFVGRQLRSRLDLIRPNIQGKVDRTNMNSAFGKKGKPVPSFKPGDHVVVRDYRETPVKRKRLSGRPAQEVRKVAFEKTMKFFEQNDDEQITIGKLVTEMSKYCGEPYSVVYMRQMLNARYGDNIIVTSINGKTDVVTFRYTARYILHEFFEDSNSKCDDDKDGIIKAAANIIRSDIKSLAVSKQVYPLASDVQDTKYNKDYLPWSVQLLLRTMFTEKKADLKVAALGQAIVQAVRPRVVIAPLQLSLAVQLHQHFASRYLIDTLHSLGFCSSYSEVQKFESCAALVEGSSSLSIPQQSSLQFIADNVDHNTNTIDGNNTFHGIGIMATVTPALITKRTIQQTRCF</sequence>
<proteinExistence type="predicted"/>
<protein>
    <recommendedName>
        <fullName evidence="1">Integrase catalytic domain-containing protein</fullName>
    </recommendedName>
</protein>
<name>A0AA88YX86_PINIB</name>
<dbReference type="EMBL" id="VSWD01000001">
    <property type="protein sequence ID" value="KAK3108633.1"/>
    <property type="molecule type" value="Genomic_DNA"/>
</dbReference>
<dbReference type="PANTHER" id="PTHR37984">
    <property type="entry name" value="PROTEIN CBG26694"/>
    <property type="match status" value="1"/>
</dbReference>
<keyword evidence="3" id="KW-1185">Reference proteome</keyword>
<comment type="caution">
    <text evidence="2">The sequence shown here is derived from an EMBL/GenBank/DDBJ whole genome shotgun (WGS) entry which is preliminary data.</text>
</comment>
<dbReference type="AlphaFoldDB" id="A0AA88YX86"/>
<dbReference type="GO" id="GO:0003676">
    <property type="term" value="F:nucleic acid binding"/>
    <property type="evidence" value="ECO:0007669"/>
    <property type="project" value="InterPro"/>
</dbReference>
<dbReference type="Gene3D" id="3.30.420.10">
    <property type="entry name" value="Ribonuclease H-like superfamily/Ribonuclease H"/>
    <property type="match status" value="1"/>
</dbReference>
<gene>
    <name evidence="2" type="ORF">FSP39_012160</name>
</gene>
<accession>A0AA88YX86</accession>
<evidence type="ECO:0000313" key="2">
    <source>
        <dbReference type="EMBL" id="KAK3108633.1"/>
    </source>
</evidence>
<dbReference type="InterPro" id="IPR012337">
    <property type="entry name" value="RNaseH-like_sf"/>
</dbReference>
<dbReference type="PROSITE" id="PS50994">
    <property type="entry name" value="INTEGRASE"/>
    <property type="match status" value="1"/>
</dbReference>
<dbReference type="InterPro" id="IPR001584">
    <property type="entry name" value="Integrase_cat-core"/>
</dbReference>
<dbReference type="InterPro" id="IPR036397">
    <property type="entry name" value="RNaseH_sf"/>
</dbReference>
<dbReference type="Pfam" id="PF13683">
    <property type="entry name" value="rve_3"/>
    <property type="match status" value="1"/>
</dbReference>
<dbReference type="PANTHER" id="PTHR37984:SF5">
    <property type="entry name" value="PROTEIN NYNRIN-LIKE"/>
    <property type="match status" value="1"/>
</dbReference>
<reference evidence="2" key="1">
    <citation type="submission" date="2019-08" db="EMBL/GenBank/DDBJ databases">
        <title>The improved chromosome-level genome for the pearl oyster Pinctada fucata martensii using PacBio sequencing and Hi-C.</title>
        <authorList>
            <person name="Zheng Z."/>
        </authorList>
    </citation>
    <scope>NUCLEOTIDE SEQUENCE</scope>
    <source>
        <strain evidence="2">ZZ-2019</strain>
        <tissue evidence="2">Adductor muscle</tissue>
    </source>
</reference>
<dbReference type="SUPFAM" id="SSF53098">
    <property type="entry name" value="Ribonuclease H-like"/>
    <property type="match status" value="1"/>
</dbReference>
<dbReference type="Proteomes" id="UP001186944">
    <property type="component" value="Unassembled WGS sequence"/>
</dbReference>
<evidence type="ECO:0000259" key="1">
    <source>
        <dbReference type="PROSITE" id="PS50994"/>
    </source>
</evidence>
<dbReference type="InterPro" id="IPR050951">
    <property type="entry name" value="Retrovirus_Pol_polyprotein"/>
</dbReference>
<dbReference type="GO" id="GO:0015074">
    <property type="term" value="P:DNA integration"/>
    <property type="evidence" value="ECO:0007669"/>
    <property type="project" value="InterPro"/>
</dbReference>
<feature type="domain" description="Integrase catalytic" evidence="1">
    <location>
        <begin position="1"/>
        <end position="95"/>
    </location>
</feature>
<evidence type="ECO:0000313" key="3">
    <source>
        <dbReference type="Proteomes" id="UP001186944"/>
    </source>
</evidence>
<organism evidence="2 3">
    <name type="scientific">Pinctada imbricata</name>
    <name type="common">Atlantic pearl-oyster</name>
    <name type="synonym">Pinctada martensii</name>
    <dbReference type="NCBI Taxonomy" id="66713"/>
    <lineage>
        <taxon>Eukaryota</taxon>
        <taxon>Metazoa</taxon>
        <taxon>Spiralia</taxon>
        <taxon>Lophotrochozoa</taxon>
        <taxon>Mollusca</taxon>
        <taxon>Bivalvia</taxon>
        <taxon>Autobranchia</taxon>
        <taxon>Pteriomorphia</taxon>
        <taxon>Pterioida</taxon>
        <taxon>Pterioidea</taxon>
        <taxon>Pteriidae</taxon>
        <taxon>Pinctada</taxon>
    </lineage>
</organism>